<dbReference type="Pfam" id="PF00072">
    <property type="entry name" value="Response_reg"/>
    <property type="match status" value="1"/>
</dbReference>
<keyword evidence="4" id="KW-0808">Transferase</keyword>
<dbReference type="PROSITE" id="PS50109">
    <property type="entry name" value="HIS_KIN"/>
    <property type="match status" value="1"/>
</dbReference>
<dbReference type="CDD" id="cd00082">
    <property type="entry name" value="HisKA"/>
    <property type="match status" value="1"/>
</dbReference>
<dbReference type="InterPro" id="IPR036097">
    <property type="entry name" value="HisK_dim/P_sf"/>
</dbReference>
<dbReference type="SUPFAM" id="SSF52172">
    <property type="entry name" value="CheY-like"/>
    <property type="match status" value="1"/>
</dbReference>
<keyword evidence="8" id="KW-1133">Transmembrane helix</keyword>
<dbReference type="Gene3D" id="1.10.287.130">
    <property type="match status" value="1"/>
</dbReference>
<dbReference type="Gene3D" id="3.40.50.2300">
    <property type="match status" value="1"/>
</dbReference>
<dbReference type="PANTHER" id="PTHR43047">
    <property type="entry name" value="TWO-COMPONENT HISTIDINE PROTEIN KINASE"/>
    <property type="match status" value="1"/>
</dbReference>
<comment type="caution">
    <text evidence="11">The sequence shown here is derived from an EMBL/GenBank/DDBJ whole genome shotgun (WGS) entry which is preliminary data.</text>
</comment>
<dbReference type="InterPro" id="IPR003661">
    <property type="entry name" value="HisK_dim/P_dom"/>
</dbReference>
<dbReference type="Proteomes" id="UP000291981">
    <property type="component" value="Unassembled WGS sequence"/>
</dbReference>
<dbReference type="OrthoDB" id="1046984at2"/>
<dbReference type="PROSITE" id="PS50110">
    <property type="entry name" value="RESPONSE_REGULATORY"/>
    <property type="match status" value="1"/>
</dbReference>
<proteinExistence type="predicted"/>
<gene>
    <name evidence="11" type="ORF">EW142_14705</name>
</gene>
<keyword evidence="5" id="KW-0418">Kinase</keyword>
<reference evidence="11 12" key="1">
    <citation type="submission" date="2019-02" db="EMBL/GenBank/DDBJ databases">
        <title>Draft genome sequence of Muricauda sp. 176CP4-71.</title>
        <authorList>
            <person name="Park J.-S."/>
        </authorList>
    </citation>
    <scope>NUCLEOTIDE SEQUENCE [LARGE SCALE GENOMIC DNA]</scope>
    <source>
        <strain evidence="11 12">176CP4-71</strain>
    </source>
</reference>
<keyword evidence="7" id="KW-0175">Coiled coil</keyword>
<dbReference type="PANTHER" id="PTHR43047:SF64">
    <property type="entry name" value="HISTIDINE KINASE CONTAINING CHEY-HOMOLOGOUS RECEIVER DOMAIN AND PAS DOMAIN-RELATED"/>
    <property type="match status" value="1"/>
</dbReference>
<feature type="domain" description="Histidine kinase" evidence="9">
    <location>
        <begin position="329"/>
        <end position="549"/>
    </location>
</feature>
<evidence type="ECO:0000259" key="9">
    <source>
        <dbReference type="PROSITE" id="PS50109"/>
    </source>
</evidence>
<dbReference type="CDD" id="cd00156">
    <property type="entry name" value="REC"/>
    <property type="match status" value="1"/>
</dbReference>
<dbReference type="InterPro" id="IPR036641">
    <property type="entry name" value="HPT_dom_sf"/>
</dbReference>
<accession>A0A4Q8QHI5</accession>
<dbReference type="InterPro" id="IPR004358">
    <property type="entry name" value="Sig_transdc_His_kin-like_C"/>
</dbReference>
<dbReference type="InterPro" id="IPR001789">
    <property type="entry name" value="Sig_transdc_resp-reg_receiver"/>
</dbReference>
<dbReference type="SMART" id="SM00448">
    <property type="entry name" value="REC"/>
    <property type="match status" value="1"/>
</dbReference>
<evidence type="ECO:0000256" key="4">
    <source>
        <dbReference type="ARBA" id="ARBA00022679"/>
    </source>
</evidence>
<dbReference type="FunFam" id="3.30.565.10:FF:000010">
    <property type="entry name" value="Sensor histidine kinase RcsC"/>
    <property type="match status" value="1"/>
</dbReference>
<keyword evidence="8" id="KW-0472">Membrane</keyword>
<dbReference type="GO" id="GO:0000155">
    <property type="term" value="F:phosphorelay sensor kinase activity"/>
    <property type="evidence" value="ECO:0007669"/>
    <property type="project" value="InterPro"/>
</dbReference>
<feature type="modified residue" description="4-aspartylphosphate" evidence="6">
    <location>
        <position position="616"/>
    </location>
</feature>
<dbReference type="Pfam" id="PF02518">
    <property type="entry name" value="HATPase_c"/>
    <property type="match status" value="1"/>
</dbReference>
<dbReference type="SUPFAM" id="SSF47384">
    <property type="entry name" value="Homodimeric domain of signal transducing histidine kinase"/>
    <property type="match status" value="1"/>
</dbReference>
<evidence type="ECO:0000313" key="12">
    <source>
        <dbReference type="Proteomes" id="UP000291981"/>
    </source>
</evidence>
<dbReference type="Gene3D" id="3.30.565.10">
    <property type="entry name" value="Histidine kinase-like ATPase, C-terminal domain"/>
    <property type="match status" value="1"/>
</dbReference>
<name>A0A4Q8QHI5_9FLAO</name>
<dbReference type="RefSeq" id="WP_130615128.1">
    <property type="nucleotide sequence ID" value="NZ_SGIU01000002.1"/>
</dbReference>
<dbReference type="SUPFAM" id="SSF55874">
    <property type="entry name" value="ATPase domain of HSP90 chaperone/DNA topoisomerase II/histidine kinase"/>
    <property type="match status" value="1"/>
</dbReference>
<dbReference type="EC" id="2.7.13.3" evidence="2"/>
<evidence type="ECO:0000256" key="2">
    <source>
        <dbReference type="ARBA" id="ARBA00012438"/>
    </source>
</evidence>
<evidence type="ECO:0000259" key="10">
    <source>
        <dbReference type="PROSITE" id="PS50110"/>
    </source>
</evidence>
<evidence type="ECO:0000256" key="1">
    <source>
        <dbReference type="ARBA" id="ARBA00000085"/>
    </source>
</evidence>
<dbReference type="SUPFAM" id="SSF47226">
    <property type="entry name" value="Histidine-containing phosphotransfer domain, HPT domain"/>
    <property type="match status" value="1"/>
</dbReference>
<organism evidence="11 12">
    <name type="scientific">Flagellimonas allohymeniacidonis</name>
    <dbReference type="NCBI Taxonomy" id="2517819"/>
    <lineage>
        <taxon>Bacteria</taxon>
        <taxon>Pseudomonadati</taxon>
        <taxon>Bacteroidota</taxon>
        <taxon>Flavobacteriia</taxon>
        <taxon>Flavobacteriales</taxon>
        <taxon>Flavobacteriaceae</taxon>
        <taxon>Flagellimonas</taxon>
    </lineage>
</organism>
<dbReference type="SMART" id="SM00388">
    <property type="entry name" value="HisKA"/>
    <property type="match status" value="1"/>
</dbReference>
<comment type="catalytic activity">
    <reaction evidence="1">
        <text>ATP + protein L-histidine = ADP + protein N-phospho-L-histidine.</text>
        <dbReference type="EC" id="2.7.13.3"/>
    </reaction>
</comment>
<keyword evidence="3 6" id="KW-0597">Phosphoprotein</keyword>
<dbReference type="InterPro" id="IPR003594">
    <property type="entry name" value="HATPase_dom"/>
</dbReference>
<dbReference type="CDD" id="cd16922">
    <property type="entry name" value="HATPase_EvgS-ArcB-TorS-like"/>
    <property type="match status" value="1"/>
</dbReference>
<feature type="transmembrane region" description="Helical" evidence="8">
    <location>
        <begin position="276"/>
        <end position="296"/>
    </location>
</feature>
<dbReference type="InterPro" id="IPR036890">
    <property type="entry name" value="HATPase_C_sf"/>
</dbReference>
<evidence type="ECO:0000256" key="5">
    <source>
        <dbReference type="ARBA" id="ARBA00022777"/>
    </source>
</evidence>
<dbReference type="EMBL" id="SGIU01000002">
    <property type="protein sequence ID" value="TAI47899.1"/>
    <property type="molecule type" value="Genomic_DNA"/>
</dbReference>
<evidence type="ECO:0000256" key="3">
    <source>
        <dbReference type="ARBA" id="ARBA00022553"/>
    </source>
</evidence>
<feature type="coiled-coil region" evidence="7">
    <location>
        <begin position="787"/>
        <end position="814"/>
    </location>
</feature>
<dbReference type="Pfam" id="PF00512">
    <property type="entry name" value="HisKA"/>
    <property type="match status" value="1"/>
</dbReference>
<dbReference type="InterPro" id="IPR005467">
    <property type="entry name" value="His_kinase_dom"/>
</dbReference>
<feature type="transmembrane region" description="Helical" evidence="8">
    <location>
        <begin position="12"/>
        <end position="32"/>
    </location>
</feature>
<dbReference type="PRINTS" id="PR00344">
    <property type="entry name" value="BCTRLSENSOR"/>
</dbReference>
<protein>
    <recommendedName>
        <fullName evidence="2">histidine kinase</fullName>
        <ecNumber evidence="2">2.7.13.3</ecNumber>
    </recommendedName>
</protein>
<evidence type="ECO:0000256" key="8">
    <source>
        <dbReference type="SAM" id="Phobius"/>
    </source>
</evidence>
<evidence type="ECO:0000256" key="6">
    <source>
        <dbReference type="PROSITE-ProRule" id="PRU00169"/>
    </source>
</evidence>
<keyword evidence="8" id="KW-0812">Transmembrane</keyword>
<evidence type="ECO:0000313" key="11">
    <source>
        <dbReference type="EMBL" id="TAI47899.1"/>
    </source>
</evidence>
<evidence type="ECO:0000256" key="7">
    <source>
        <dbReference type="SAM" id="Coils"/>
    </source>
</evidence>
<dbReference type="AlphaFoldDB" id="A0A4Q8QHI5"/>
<dbReference type="Gene3D" id="1.20.120.160">
    <property type="entry name" value="HPT domain"/>
    <property type="match status" value="1"/>
</dbReference>
<dbReference type="InterPro" id="IPR011006">
    <property type="entry name" value="CheY-like_superfamily"/>
</dbReference>
<keyword evidence="12" id="KW-1185">Reference proteome</keyword>
<feature type="domain" description="Response regulatory" evidence="10">
    <location>
        <begin position="568"/>
        <end position="684"/>
    </location>
</feature>
<dbReference type="SMART" id="SM00387">
    <property type="entry name" value="HATPase_c"/>
    <property type="match status" value="1"/>
</dbReference>
<sequence length="820" mass="93020">MRPKSRKQFTLKIIAGYLAMGILSLLAGYLIYSEFEDYSTSQVKMQDNQKLLHTNLLLTELYEAENLSKLALQTRKSSELRNYSKKVDSILVIIDSLQLLTPSQSQTQRLDSVQGLLKLKVFNNAELRKLKLKTEQTAPLDSILKAINKMEIDMGRITPETFVPNFEKLSLSTQNSIREYVDILNKNIPKEANAAPNAAQVDSVLQLSKSILNRAKTESEQLERSLIQKELEIYKTDLELSQKLRSFTSAFQQELITNAYLDGFQKEKVVKRSIRFAGVAIVSGLLIAFLFTVLVSKDFLKSQRYRDQLEKEKNYSESLLKSREQLISTVSHDLRSPLGTIQGYSELLDHKIKGKKARKYVRRIKSALSYIENLANDLLDFSQLESSQLQIQKEPFLLTELLTNIAAQFEEVKVKKSVHLEFSIDSELQSAILGDSLRLRQILSNLIGNAFKFTHHGFVKIDAFVHQTVKGDYLRIKVIDTGIGIAKEKQALIFKEFAQVESNDNQKYQGYGLGLTISKKLSELMGGYLELESEEGKGSTFTVSLPLEFASVESSQALLAEQDNHSLSILILDDDRALLHLLIELCETQGVATMGYSSFKDIPLNKSLDYDIVLTDIQMNDVNGFEVLKRLKNNGFSHYSNQPIIAMTGQKNLNRSVCLDAGFTEMLVKPFSAEVLLKTLYSVSKGHRKNVSSKLAYKNTFHSNSTLFSLDLISSFLDGQPLYNVLDVFLENTKKDMYLLEKALHESEISKMESIAHRMLPMFRQLKIIEAVPLLEKMEIISKKVAIREIKGDFENLKRIISKLEDEIVQLMATHPIDTD</sequence>